<organism evidence="1 2">
    <name type="scientific">Caballeronia novacaledonica</name>
    <dbReference type="NCBI Taxonomy" id="1544861"/>
    <lineage>
        <taxon>Bacteria</taxon>
        <taxon>Pseudomonadati</taxon>
        <taxon>Pseudomonadota</taxon>
        <taxon>Betaproteobacteria</taxon>
        <taxon>Burkholderiales</taxon>
        <taxon>Burkholderiaceae</taxon>
        <taxon>Caballeronia</taxon>
    </lineage>
</organism>
<dbReference type="RefSeq" id="WP_238215942.1">
    <property type="nucleotide sequence ID" value="NZ_BPUS01000018.1"/>
</dbReference>
<dbReference type="EMBL" id="BPUS01000018">
    <property type="protein sequence ID" value="GJH28923.1"/>
    <property type="molecule type" value="Genomic_DNA"/>
</dbReference>
<gene>
    <name evidence="1" type="ORF">CBA19CS42_30425</name>
</gene>
<proteinExistence type="predicted"/>
<dbReference type="AlphaFoldDB" id="A0AA37IHU3"/>
<name>A0AA37IHU3_9BURK</name>
<reference evidence="1" key="1">
    <citation type="submission" date="2022-09" db="EMBL/GenBank/DDBJ databases">
        <title>Isolation and characterization of 3-chlorobenzoate degrading bacteria from soils in Shizuoka.</title>
        <authorList>
            <person name="Ifat A."/>
            <person name="Ogawa N."/>
            <person name="Kimbara K."/>
            <person name="Moriuchi R."/>
            <person name="Dohra H."/>
            <person name="Shintani M."/>
        </authorList>
    </citation>
    <scope>NUCLEOTIDE SEQUENCE</scope>
    <source>
        <strain evidence="1">19CS4-2</strain>
    </source>
</reference>
<comment type="caution">
    <text evidence="1">The sequence shown here is derived from an EMBL/GenBank/DDBJ whole genome shotgun (WGS) entry which is preliminary data.</text>
</comment>
<dbReference type="SUPFAM" id="SSF56024">
    <property type="entry name" value="Phospholipase D/nuclease"/>
    <property type="match status" value="1"/>
</dbReference>
<evidence type="ECO:0000313" key="1">
    <source>
        <dbReference type="EMBL" id="GJH28923.1"/>
    </source>
</evidence>
<accession>A0AA37IHU3</accession>
<dbReference type="Proteomes" id="UP001055111">
    <property type="component" value="Unassembled WGS sequence"/>
</dbReference>
<protein>
    <submittedName>
        <fullName evidence="1">Phosphatidylserine/phosphatidylglycerophosphate/ cardiolipin synthase family protein</fullName>
    </submittedName>
</protein>
<sequence length="245" mass="25761">MNLDPESLYVHLGRLVETMPDLKGPGPITADTNQWLGRAAVLIEAAFGKTAVDLIPFKLAVDGLDSAAPLRGMNAQTIAATVHRALAKAELAAPAASQGAFIAVGASFSALAAVSKVLAVARRSVLIVDPYADAKALTDFAVLAPEGVMVRILSDAGTVKPSLKPAAESWAKQYSGARPLEVRLAISRSLHDRLIVVDDAQAWTLTQSLKDFAARSPATIVKVDAETAELKIEAYAVIWQSSAPL</sequence>
<evidence type="ECO:0000313" key="2">
    <source>
        <dbReference type="Proteomes" id="UP001055111"/>
    </source>
</evidence>